<accession>A0A371G1G6</accession>
<sequence length="138" mass="16167">MNHKRGETTVTNTNTKGEGERSQFFVLRGFFLQLRSVLVSFYPERVSHTHTYTYTKEREHKAKHSVAEGKERNKVKPKKERTEHHSVPGKAGETFFRKVSCLRNPSYCAQHTLLRWHVYVPTMATCDTVIVVLYLWEI</sequence>
<protein>
    <submittedName>
        <fullName evidence="2">Uncharacterized protein</fullName>
    </submittedName>
</protein>
<feature type="compositionally biased region" description="Basic and acidic residues" evidence="1">
    <location>
        <begin position="57"/>
        <end position="86"/>
    </location>
</feature>
<name>A0A371G1G6_MUCPR</name>
<evidence type="ECO:0000256" key="1">
    <source>
        <dbReference type="SAM" id="MobiDB-lite"/>
    </source>
</evidence>
<comment type="caution">
    <text evidence="2">The sequence shown here is derived from an EMBL/GenBank/DDBJ whole genome shotgun (WGS) entry which is preliminary data.</text>
</comment>
<gene>
    <name evidence="2" type="ORF">CR513_34550</name>
</gene>
<keyword evidence="3" id="KW-1185">Reference proteome</keyword>
<dbReference type="EMBL" id="QJKJ01007058">
    <property type="protein sequence ID" value="RDX84405.1"/>
    <property type="molecule type" value="Genomic_DNA"/>
</dbReference>
<dbReference type="AlphaFoldDB" id="A0A371G1G6"/>
<proteinExistence type="predicted"/>
<reference evidence="2" key="1">
    <citation type="submission" date="2018-05" db="EMBL/GenBank/DDBJ databases">
        <title>Draft genome of Mucuna pruriens seed.</title>
        <authorList>
            <person name="Nnadi N.E."/>
            <person name="Vos R."/>
            <person name="Hasami M.H."/>
            <person name="Devisetty U.K."/>
            <person name="Aguiy J.C."/>
        </authorList>
    </citation>
    <scope>NUCLEOTIDE SEQUENCE [LARGE SCALE GENOMIC DNA]</scope>
    <source>
        <strain evidence="2">JCA_2017</strain>
    </source>
</reference>
<organism evidence="2 3">
    <name type="scientific">Mucuna pruriens</name>
    <name type="common">Velvet bean</name>
    <name type="synonym">Dolichos pruriens</name>
    <dbReference type="NCBI Taxonomy" id="157652"/>
    <lineage>
        <taxon>Eukaryota</taxon>
        <taxon>Viridiplantae</taxon>
        <taxon>Streptophyta</taxon>
        <taxon>Embryophyta</taxon>
        <taxon>Tracheophyta</taxon>
        <taxon>Spermatophyta</taxon>
        <taxon>Magnoliopsida</taxon>
        <taxon>eudicotyledons</taxon>
        <taxon>Gunneridae</taxon>
        <taxon>Pentapetalae</taxon>
        <taxon>rosids</taxon>
        <taxon>fabids</taxon>
        <taxon>Fabales</taxon>
        <taxon>Fabaceae</taxon>
        <taxon>Papilionoideae</taxon>
        <taxon>50 kb inversion clade</taxon>
        <taxon>NPAAA clade</taxon>
        <taxon>indigoferoid/millettioid clade</taxon>
        <taxon>Phaseoleae</taxon>
        <taxon>Mucuna</taxon>
    </lineage>
</organism>
<feature type="non-terminal residue" evidence="2">
    <location>
        <position position="1"/>
    </location>
</feature>
<evidence type="ECO:0000313" key="2">
    <source>
        <dbReference type="EMBL" id="RDX84405.1"/>
    </source>
</evidence>
<evidence type="ECO:0000313" key="3">
    <source>
        <dbReference type="Proteomes" id="UP000257109"/>
    </source>
</evidence>
<dbReference type="Proteomes" id="UP000257109">
    <property type="component" value="Unassembled WGS sequence"/>
</dbReference>
<feature type="region of interest" description="Disordered" evidence="1">
    <location>
        <begin position="57"/>
        <end position="87"/>
    </location>
</feature>